<dbReference type="AlphaFoldDB" id="A0A537K810"/>
<protein>
    <submittedName>
        <fullName evidence="1">Uncharacterized protein</fullName>
    </submittedName>
</protein>
<accession>A0A537K810</accession>
<dbReference type="EMBL" id="VBAK01000077">
    <property type="protein sequence ID" value="TMI91928.1"/>
    <property type="molecule type" value="Genomic_DNA"/>
</dbReference>
<organism evidence="1 2">
    <name type="scientific">Candidatus Segetimicrobium genomatis</name>
    <dbReference type="NCBI Taxonomy" id="2569760"/>
    <lineage>
        <taxon>Bacteria</taxon>
        <taxon>Bacillati</taxon>
        <taxon>Candidatus Sysuimicrobiota</taxon>
        <taxon>Candidatus Sysuimicrobiia</taxon>
        <taxon>Candidatus Sysuimicrobiales</taxon>
        <taxon>Candidatus Segetimicrobiaceae</taxon>
        <taxon>Candidatus Segetimicrobium</taxon>
    </lineage>
</organism>
<feature type="non-terminal residue" evidence="1">
    <location>
        <position position="81"/>
    </location>
</feature>
<evidence type="ECO:0000313" key="1">
    <source>
        <dbReference type="EMBL" id="TMI91928.1"/>
    </source>
</evidence>
<sequence length="81" mass="9532">MRGRVGQRGKSFYVAIYGGVDPETGKERRHFRSFKRRELAEHYLAHMVDKRMSGQLLPSPNMTCGRFFERWLELYAQSHVA</sequence>
<evidence type="ECO:0000313" key="2">
    <source>
        <dbReference type="Proteomes" id="UP000318509"/>
    </source>
</evidence>
<proteinExistence type="predicted"/>
<comment type="caution">
    <text evidence="1">The sequence shown here is derived from an EMBL/GenBank/DDBJ whole genome shotgun (WGS) entry which is preliminary data.</text>
</comment>
<gene>
    <name evidence="1" type="ORF">E6H00_03305</name>
</gene>
<name>A0A537K810_9BACT</name>
<reference evidence="1 2" key="1">
    <citation type="journal article" date="2019" name="Nat. Microbiol.">
        <title>Mediterranean grassland soil C-N compound turnover is dependent on rainfall and depth, and is mediated by genomically divergent microorganisms.</title>
        <authorList>
            <person name="Diamond S."/>
            <person name="Andeer P.F."/>
            <person name="Li Z."/>
            <person name="Crits-Christoph A."/>
            <person name="Burstein D."/>
            <person name="Anantharaman K."/>
            <person name="Lane K.R."/>
            <person name="Thomas B.C."/>
            <person name="Pan C."/>
            <person name="Northen T.R."/>
            <person name="Banfield J.F."/>
        </authorList>
    </citation>
    <scope>NUCLEOTIDE SEQUENCE [LARGE SCALE GENOMIC DNA]</scope>
    <source>
        <strain evidence="1">NP_3</strain>
    </source>
</reference>
<dbReference type="Proteomes" id="UP000318509">
    <property type="component" value="Unassembled WGS sequence"/>
</dbReference>